<evidence type="ECO:0000313" key="1">
    <source>
        <dbReference type="EMBL" id="KKL64489.1"/>
    </source>
</evidence>
<dbReference type="AlphaFoldDB" id="A0A0F9DRW3"/>
<name>A0A0F9DRW3_9ZZZZ</name>
<comment type="caution">
    <text evidence="1">The sequence shown here is derived from an EMBL/GenBank/DDBJ whole genome shotgun (WGS) entry which is preliminary data.</text>
</comment>
<gene>
    <name evidence="1" type="ORF">LCGC14_2164550</name>
</gene>
<dbReference type="EMBL" id="LAZR01027826">
    <property type="protein sequence ID" value="KKL64489.1"/>
    <property type="molecule type" value="Genomic_DNA"/>
</dbReference>
<protein>
    <submittedName>
        <fullName evidence="1">Uncharacterized protein</fullName>
    </submittedName>
</protein>
<proteinExistence type="predicted"/>
<reference evidence="1" key="1">
    <citation type="journal article" date="2015" name="Nature">
        <title>Complex archaea that bridge the gap between prokaryotes and eukaryotes.</title>
        <authorList>
            <person name="Spang A."/>
            <person name="Saw J.H."/>
            <person name="Jorgensen S.L."/>
            <person name="Zaremba-Niedzwiedzka K."/>
            <person name="Martijn J."/>
            <person name="Lind A.E."/>
            <person name="van Eijk R."/>
            <person name="Schleper C."/>
            <person name="Guy L."/>
            <person name="Ettema T.J."/>
        </authorList>
    </citation>
    <scope>NUCLEOTIDE SEQUENCE</scope>
</reference>
<organism evidence="1">
    <name type="scientific">marine sediment metagenome</name>
    <dbReference type="NCBI Taxonomy" id="412755"/>
    <lineage>
        <taxon>unclassified sequences</taxon>
        <taxon>metagenomes</taxon>
        <taxon>ecological metagenomes</taxon>
    </lineage>
</organism>
<accession>A0A0F9DRW3</accession>
<sequence length="46" mass="5504">MLYARKDYNKQIQDSENIIPDDEPVFLLRAQDINALMALNEYYRVL</sequence>